<evidence type="ECO:0000256" key="3">
    <source>
        <dbReference type="ARBA" id="ARBA00022622"/>
    </source>
</evidence>
<comment type="subcellular location">
    <subcellularLocation>
        <location evidence="1">Cell membrane</location>
        <topology evidence="1">Lipid-anchor</topology>
        <topology evidence="1">GPI-anchor</topology>
    </subcellularLocation>
</comment>
<keyword evidence="5" id="KW-0472">Membrane</keyword>
<evidence type="ECO:0000313" key="14">
    <source>
        <dbReference type="Proteomes" id="UP001157006"/>
    </source>
</evidence>
<evidence type="ECO:0000256" key="7">
    <source>
        <dbReference type="ARBA" id="ARBA00023180"/>
    </source>
</evidence>
<dbReference type="Gene3D" id="2.60.40.420">
    <property type="entry name" value="Cupredoxins - blue copper proteins"/>
    <property type="match status" value="1"/>
</dbReference>
<gene>
    <name evidence="13" type="ORF">VFH_I069360</name>
</gene>
<keyword evidence="8" id="KW-0449">Lipoprotein</keyword>
<name>A0AAV0Z6L6_VICFA</name>
<evidence type="ECO:0000256" key="2">
    <source>
        <dbReference type="ARBA" id="ARBA00022475"/>
    </source>
</evidence>
<proteinExistence type="inferred from homology"/>
<keyword evidence="14" id="KW-1185">Reference proteome</keyword>
<feature type="compositionally biased region" description="Low complexity" evidence="10">
    <location>
        <begin position="151"/>
        <end position="162"/>
    </location>
</feature>
<dbReference type="AlphaFoldDB" id="A0AAV0Z6L6"/>
<dbReference type="PANTHER" id="PTHR33021:SF253">
    <property type="entry name" value="EARLY NODULIN-LIKE PROTEIN 9"/>
    <property type="match status" value="1"/>
</dbReference>
<feature type="region of interest" description="Disordered" evidence="10">
    <location>
        <begin position="134"/>
        <end position="230"/>
    </location>
</feature>
<feature type="domain" description="Phytocyanin" evidence="12">
    <location>
        <begin position="23"/>
        <end position="129"/>
    </location>
</feature>
<keyword evidence="3" id="KW-0336">GPI-anchor</keyword>
<keyword evidence="7" id="KW-0325">Glycoprotein</keyword>
<dbReference type="InterPro" id="IPR039391">
    <property type="entry name" value="Phytocyanin-like"/>
</dbReference>
<dbReference type="EMBL" id="OX451735">
    <property type="protein sequence ID" value="CAI8592998.1"/>
    <property type="molecule type" value="Genomic_DNA"/>
</dbReference>
<keyword evidence="6" id="KW-1015">Disulfide bond</keyword>
<evidence type="ECO:0000256" key="6">
    <source>
        <dbReference type="ARBA" id="ARBA00023157"/>
    </source>
</evidence>
<dbReference type="FunFam" id="2.60.40.420:FF:000010">
    <property type="entry name" value="Early nodulin-like protein 1"/>
    <property type="match status" value="1"/>
</dbReference>
<evidence type="ECO:0000256" key="9">
    <source>
        <dbReference type="ARBA" id="ARBA00035011"/>
    </source>
</evidence>
<dbReference type="Pfam" id="PF02298">
    <property type="entry name" value="Cu_bind_like"/>
    <property type="match status" value="1"/>
</dbReference>
<dbReference type="InterPro" id="IPR008972">
    <property type="entry name" value="Cupredoxin"/>
</dbReference>
<evidence type="ECO:0000256" key="5">
    <source>
        <dbReference type="ARBA" id="ARBA00023136"/>
    </source>
</evidence>
<evidence type="ECO:0000313" key="13">
    <source>
        <dbReference type="EMBL" id="CAI8592998.1"/>
    </source>
</evidence>
<evidence type="ECO:0000256" key="10">
    <source>
        <dbReference type="SAM" id="MobiDB-lite"/>
    </source>
</evidence>
<feature type="compositionally biased region" description="Pro residues" evidence="10">
    <location>
        <begin position="181"/>
        <end position="196"/>
    </location>
</feature>
<evidence type="ECO:0000256" key="8">
    <source>
        <dbReference type="ARBA" id="ARBA00023288"/>
    </source>
</evidence>
<evidence type="ECO:0000256" key="1">
    <source>
        <dbReference type="ARBA" id="ARBA00004609"/>
    </source>
</evidence>
<feature type="chain" id="PRO_5043337050" description="Phytocyanin domain-containing protein" evidence="11">
    <location>
        <begin position="23"/>
        <end position="252"/>
    </location>
</feature>
<feature type="region of interest" description="Disordered" evidence="10">
    <location>
        <begin position="78"/>
        <end position="98"/>
    </location>
</feature>
<feature type="compositionally biased region" description="Low complexity" evidence="10">
    <location>
        <begin position="209"/>
        <end position="220"/>
    </location>
</feature>
<evidence type="ECO:0000259" key="12">
    <source>
        <dbReference type="PROSITE" id="PS51485"/>
    </source>
</evidence>
<evidence type="ECO:0000256" key="4">
    <source>
        <dbReference type="ARBA" id="ARBA00022729"/>
    </source>
</evidence>
<comment type="similarity">
    <text evidence="9">Belongs to the early nodulin-like (ENODL) family.</text>
</comment>
<keyword evidence="2" id="KW-1003">Cell membrane</keyword>
<reference evidence="13 14" key="1">
    <citation type="submission" date="2023-01" db="EMBL/GenBank/DDBJ databases">
        <authorList>
            <person name="Kreplak J."/>
        </authorList>
    </citation>
    <scope>NUCLEOTIDE SEQUENCE [LARGE SCALE GENOMIC DNA]</scope>
</reference>
<dbReference type="SUPFAM" id="SSF49503">
    <property type="entry name" value="Cupredoxins"/>
    <property type="match status" value="1"/>
</dbReference>
<sequence length="252" mass="26400">MATLTHASVMLCFLVLMHKGDSYEFVVGGQKGWSVPSDPNANPFNQWAEKSRFQVGDSLVFNYQSGKESVIEVNSQQDYENCNTDASSSGKSSDGHTVIKLDKSGPHYFISGNKDNCLKNEKLLVIVLADRTNRNSNQTATTPSPSPSLPVSPSLSPSPLSSHTSDALAPSLPPSQLNVSSPPPPSQLDGSSPPPLQQVGSAPPLGTDVTNPTTPTTSPVSEPPPPNAASSILLSFGCSVGALMVSLLVSSK</sequence>
<dbReference type="InterPro" id="IPR003245">
    <property type="entry name" value="Phytocyanin_dom"/>
</dbReference>
<feature type="signal peptide" evidence="11">
    <location>
        <begin position="1"/>
        <end position="22"/>
    </location>
</feature>
<organism evidence="13 14">
    <name type="scientific">Vicia faba</name>
    <name type="common">Broad bean</name>
    <name type="synonym">Faba vulgaris</name>
    <dbReference type="NCBI Taxonomy" id="3906"/>
    <lineage>
        <taxon>Eukaryota</taxon>
        <taxon>Viridiplantae</taxon>
        <taxon>Streptophyta</taxon>
        <taxon>Embryophyta</taxon>
        <taxon>Tracheophyta</taxon>
        <taxon>Spermatophyta</taxon>
        <taxon>Magnoliopsida</taxon>
        <taxon>eudicotyledons</taxon>
        <taxon>Gunneridae</taxon>
        <taxon>Pentapetalae</taxon>
        <taxon>rosids</taxon>
        <taxon>fabids</taxon>
        <taxon>Fabales</taxon>
        <taxon>Fabaceae</taxon>
        <taxon>Papilionoideae</taxon>
        <taxon>50 kb inversion clade</taxon>
        <taxon>NPAAA clade</taxon>
        <taxon>Hologalegina</taxon>
        <taxon>IRL clade</taxon>
        <taxon>Fabeae</taxon>
        <taxon>Vicia</taxon>
    </lineage>
</organism>
<dbReference type="GO" id="GO:0098552">
    <property type="term" value="C:side of membrane"/>
    <property type="evidence" value="ECO:0007669"/>
    <property type="project" value="UniProtKB-KW"/>
</dbReference>
<dbReference type="Proteomes" id="UP001157006">
    <property type="component" value="Chromosome 1S"/>
</dbReference>
<dbReference type="InterPro" id="IPR041846">
    <property type="entry name" value="ENL_dom"/>
</dbReference>
<dbReference type="PANTHER" id="PTHR33021">
    <property type="entry name" value="BLUE COPPER PROTEIN"/>
    <property type="match status" value="1"/>
</dbReference>
<feature type="compositionally biased region" description="Polar residues" evidence="10">
    <location>
        <begin position="78"/>
        <end position="92"/>
    </location>
</feature>
<accession>A0AAV0Z6L6</accession>
<dbReference type="PROSITE" id="PS51485">
    <property type="entry name" value="PHYTOCYANIN"/>
    <property type="match status" value="1"/>
</dbReference>
<dbReference type="GO" id="GO:0005886">
    <property type="term" value="C:plasma membrane"/>
    <property type="evidence" value="ECO:0007669"/>
    <property type="project" value="UniProtKB-SubCell"/>
</dbReference>
<protein>
    <recommendedName>
        <fullName evidence="12">Phytocyanin domain-containing protein</fullName>
    </recommendedName>
</protein>
<evidence type="ECO:0000256" key="11">
    <source>
        <dbReference type="SAM" id="SignalP"/>
    </source>
</evidence>
<dbReference type="CDD" id="cd11019">
    <property type="entry name" value="OsENODL1_like"/>
    <property type="match status" value="1"/>
</dbReference>
<dbReference type="GO" id="GO:0009055">
    <property type="term" value="F:electron transfer activity"/>
    <property type="evidence" value="ECO:0007669"/>
    <property type="project" value="InterPro"/>
</dbReference>
<keyword evidence="4 11" id="KW-0732">Signal</keyword>